<dbReference type="Pfam" id="PF02518">
    <property type="entry name" value="HATPase_c"/>
    <property type="match status" value="1"/>
</dbReference>
<dbReference type="PANTHER" id="PTHR45453:SF2">
    <property type="entry name" value="HISTIDINE KINASE"/>
    <property type="match status" value="1"/>
</dbReference>
<protein>
    <recommendedName>
        <fullName evidence="3">histidine kinase</fullName>
        <ecNumber evidence="3">2.7.13.3</ecNumber>
    </recommendedName>
</protein>
<proteinExistence type="predicted"/>
<evidence type="ECO:0000256" key="9">
    <source>
        <dbReference type="ARBA" id="ARBA00022989"/>
    </source>
</evidence>
<keyword evidence="7 12" id="KW-0812">Transmembrane</keyword>
<comment type="subcellular location">
    <subcellularLocation>
        <location evidence="2">Cell membrane</location>
        <topology evidence="2">Multi-pass membrane protein</topology>
    </subcellularLocation>
</comment>
<dbReference type="SMART" id="SM00387">
    <property type="entry name" value="HATPase_c"/>
    <property type="match status" value="1"/>
</dbReference>
<sequence>MLIADLIRFTLIPFILFLIYRVYHKQKLLANLKKACTQGQVLTINDPHGLIEKAFSNAFNQVQQQRLQVENGVQEQFKQHRDYLIMWSHEVKTPLTALSLLAENENEVASIDVQQQVALAYHQLDLILTYERLADFNHDLVFEWCTVDELLNVIIKKYAVFFIKKQITPQLDITNDAILTDTKWIAVILEQLLMNALKYSKTQTTITIKWRDNKIIISDTGIGIDTSDLPRVFEPGFTGENGRQHGSATGMGLYISRRISNLLGLKLVLKSQLKQGTSAILQFPREKVRHC</sequence>
<dbReference type="InterPro" id="IPR003661">
    <property type="entry name" value="HisK_dim/P_dom"/>
</dbReference>
<dbReference type="EC" id="2.7.13.3" evidence="3"/>
<evidence type="ECO:0000256" key="11">
    <source>
        <dbReference type="ARBA" id="ARBA00023136"/>
    </source>
</evidence>
<evidence type="ECO:0000256" key="1">
    <source>
        <dbReference type="ARBA" id="ARBA00000085"/>
    </source>
</evidence>
<dbReference type="GO" id="GO:0004721">
    <property type="term" value="F:phosphoprotein phosphatase activity"/>
    <property type="evidence" value="ECO:0007669"/>
    <property type="project" value="TreeGrafter"/>
</dbReference>
<comment type="caution">
    <text evidence="14">The sequence shown here is derived from an EMBL/GenBank/DDBJ whole genome shotgun (WGS) entry which is preliminary data.</text>
</comment>
<evidence type="ECO:0000256" key="4">
    <source>
        <dbReference type="ARBA" id="ARBA00022475"/>
    </source>
</evidence>
<evidence type="ECO:0000256" key="2">
    <source>
        <dbReference type="ARBA" id="ARBA00004651"/>
    </source>
</evidence>
<comment type="catalytic activity">
    <reaction evidence="1">
        <text>ATP + protein L-histidine = ADP + protein N-phospho-L-histidine.</text>
        <dbReference type="EC" id="2.7.13.3"/>
    </reaction>
</comment>
<accession>A0A0R1MA90</accession>
<dbReference type="STRING" id="1423731.FC81_GL001254"/>
<dbReference type="GO" id="GO:0000155">
    <property type="term" value="F:phosphorelay sensor kinase activity"/>
    <property type="evidence" value="ECO:0007669"/>
    <property type="project" value="InterPro"/>
</dbReference>
<dbReference type="GO" id="GO:0005886">
    <property type="term" value="C:plasma membrane"/>
    <property type="evidence" value="ECO:0007669"/>
    <property type="project" value="UniProtKB-SubCell"/>
</dbReference>
<dbReference type="AlphaFoldDB" id="A0A0R1MA90"/>
<reference evidence="14 15" key="1">
    <citation type="journal article" date="2015" name="Genome Announc.">
        <title>Expanding the biotechnology potential of lactobacilli through comparative genomics of 213 strains and associated genera.</title>
        <authorList>
            <person name="Sun Z."/>
            <person name="Harris H.M."/>
            <person name="McCann A."/>
            <person name="Guo C."/>
            <person name="Argimon S."/>
            <person name="Zhang W."/>
            <person name="Yang X."/>
            <person name="Jeffery I.B."/>
            <person name="Cooney J.C."/>
            <person name="Kagawa T.F."/>
            <person name="Liu W."/>
            <person name="Song Y."/>
            <person name="Salvetti E."/>
            <person name="Wrobel A."/>
            <person name="Rasinkangas P."/>
            <person name="Parkhill J."/>
            <person name="Rea M.C."/>
            <person name="O'Sullivan O."/>
            <person name="Ritari J."/>
            <person name="Douillard F.P."/>
            <person name="Paul Ross R."/>
            <person name="Yang R."/>
            <person name="Briner A.E."/>
            <person name="Felis G.E."/>
            <person name="de Vos W.M."/>
            <person name="Barrangou R."/>
            <person name="Klaenhammer T.R."/>
            <person name="Caufield P.W."/>
            <person name="Cui Y."/>
            <person name="Zhang H."/>
            <person name="O'Toole P.W."/>
        </authorList>
    </citation>
    <scope>NUCLEOTIDE SEQUENCE [LARGE SCALE GENOMIC DNA]</scope>
    <source>
        <strain evidence="14 15">DSM 19910</strain>
    </source>
</reference>
<keyword evidence="9 12" id="KW-1133">Transmembrane helix</keyword>
<name>A0A0R1MA90_9LACO</name>
<dbReference type="EMBL" id="AZEF01000027">
    <property type="protein sequence ID" value="KRL01115.1"/>
    <property type="molecule type" value="Genomic_DNA"/>
</dbReference>
<dbReference type="CDD" id="cd00082">
    <property type="entry name" value="HisKA"/>
    <property type="match status" value="1"/>
</dbReference>
<dbReference type="PRINTS" id="PR00344">
    <property type="entry name" value="BCTRLSENSOR"/>
</dbReference>
<dbReference type="GO" id="GO:0016036">
    <property type="term" value="P:cellular response to phosphate starvation"/>
    <property type="evidence" value="ECO:0007669"/>
    <property type="project" value="TreeGrafter"/>
</dbReference>
<evidence type="ECO:0000256" key="7">
    <source>
        <dbReference type="ARBA" id="ARBA00022692"/>
    </source>
</evidence>
<dbReference type="SUPFAM" id="SSF55874">
    <property type="entry name" value="ATPase domain of HSP90 chaperone/DNA topoisomerase II/histidine kinase"/>
    <property type="match status" value="1"/>
</dbReference>
<evidence type="ECO:0000256" key="8">
    <source>
        <dbReference type="ARBA" id="ARBA00022777"/>
    </source>
</evidence>
<evidence type="ECO:0000256" key="10">
    <source>
        <dbReference type="ARBA" id="ARBA00023012"/>
    </source>
</evidence>
<dbReference type="InterPro" id="IPR005467">
    <property type="entry name" value="His_kinase_dom"/>
</dbReference>
<evidence type="ECO:0000256" key="3">
    <source>
        <dbReference type="ARBA" id="ARBA00012438"/>
    </source>
</evidence>
<evidence type="ECO:0000313" key="14">
    <source>
        <dbReference type="EMBL" id="KRL01115.1"/>
    </source>
</evidence>
<organism evidence="14 15">
    <name type="scientific">Liquorilactobacillus capillatus DSM 19910</name>
    <dbReference type="NCBI Taxonomy" id="1423731"/>
    <lineage>
        <taxon>Bacteria</taxon>
        <taxon>Bacillati</taxon>
        <taxon>Bacillota</taxon>
        <taxon>Bacilli</taxon>
        <taxon>Lactobacillales</taxon>
        <taxon>Lactobacillaceae</taxon>
        <taxon>Liquorilactobacillus</taxon>
    </lineage>
</organism>
<evidence type="ECO:0000259" key="13">
    <source>
        <dbReference type="PROSITE" id="PS50109"/>
    </source>
</evidence>
<dbReference type="PANTHER" id="PTHR45453">
    <property type="entry name" value="PHOSPHATE REGULON SENSOR PROTEIN PHOR"/>
    <property type="match status" value="1"/>
</dbReference>
<evidence type="ECO:0000256" key="6">
    <source>
        <dbReference type="ARBA" id="ARBA00022679"/>
    </source>
</evidence>
<evidence type="ECO:0000256" key="5">
    <source>
        <dbReference type="ARBA" id="ARBA00022553"/>
    </source>
</evidence>
<keyword evidence="4" id="KW-1003">Cell membrane</keyword>
<keyword evidence="6" id="KW-0808">Transferase</keyword>
<dbReference type="InterPro" id="IPR003594">
    <property type="entry name" value="HATPase_dom"/>
</dbReference>
<dbReference type="Proteomes" id="UP000051621">
    <property type="component" value="Unassembled WGS sequence"/>
</dbReference>
<keyword evidence="10" id="KW-0902">Two-component regulatory system</keyword>
<evidence type="ECO:0000256" key="12">
    <source>
        <dbReference type="SAM" id="Phobius"/>
    </source>
</evidence>
<dbReference type="InterPro" id="IPR004358">
    <property type="entry name" value="Sig_transdc_His_kin-like_C"/>
</dbReference>
<dbReference type="InterPro" id="IPR050351">
    <property type="entry name" value="BphY/WalK/GraS-like"/>
</dbReference>
<dbReference type="PATRIC" id="fig|1423731.3.peg.1287"/>
<dbReference type="SUPFAM" id="SSF47384">
    <property type="entry name" value="Homodimeric domain of signal transducing histidine kinase"/>
    <property type="match status" value="1"/>
</dbReference>
<keyword evidence="8 14" id="KW-0418">Kinase</keyword>
<feature type="transmembrane region" description="Helical" evidence="12">
    <location>
        <begin position="6"/>
        <end position="23"/>
    </location>
</feature>
<evidence type="ECO:0000313" key="15">
    <source>
        <dbReference type="Proteomes" id="UP000051621"/>
    </source>
</evidence>
<dbReference type="InterPro" id="IPR036890">
    <property type="entry name" value="HATPase_C_sf"/>
</dbReference>
<feature type="domain" description="Histidine kinase" evidence="13">
    <location>
        <begin position="86"/>
        <end position="287"/>
    </location>
</feature>
<keyword evidence="15" id="KW-1185">Reference proteome</keyword>
<dbReference type="InterPro" id="IPR036097">
    <property type="entry name" value="HisK_dim/P_sf"/>
</dbReference>
<dbReference type="Gene3D" id="3.30.565.10">
    <property type="entry name" value="Histidine kinase-like ATPase, C-terminal domain"/>
    <property type="match status" value="1"/>
</dbReference>
<gene>
    <name evidence="14" type="ORF">FC81_GL001254</name>
</gene>
<keyword evidence="5" id="KW-0597">Phosphoprotein</keyword>
<keyword evidence="11 12" id="KW-0472">Membrane</keyword>
<dbReference type="PROSITE" id="PS50109">
    <property type="entry name" value="HIS_KIN"/>
    <property type="match status" value="1"/>
</dbReference>